<dbReference type="EMBL" id="JAACJP010000078">
    <property type="protein sequence ID" value="KAF5366649.1"/>
    <property type="molecule type" value="Genomic_DNA"/>
</dbReference>
<organism evidence="9 10">
    <name type="scientific">Tricholomella constricta</name>
    <dbReference type="NCBI Taxonomy" id="117010"/>
    <lineage>
        <taxon>Eukaryota</taxon>
        <taxon>Fungi</taxon>
        <taxon>Dikarya</taxon>
        <taxon>Basidiomycota</taxon>
        <taxon>Agaricomycotina</taxon>
        <taxon>Agaricomycetes</taxon>
        <taxon>Agaricomycetidae</taxon>
        <taxon>Agaricales</taxon>
        <taxon>Tricholomatineae</taxon>
        <taxon>Lyophyllaceae</taxon>
        <taxon>Tricholomella</taxon>
    </lineage>
</organism>
<feature type="transmembrane region" description="Helical" evidence="7">
    <location>
        <begin position="477"/>
        <end position="498"/>
    </location>
</feature>
<comment type="caution">
    <text evidence="9">The sequence shown here is derived from an EMBL/GenBank/DDBJ whole genome shotgun (WGS) entry which is preliminary data.</text>
</comment>
<dbReference type="Pfam" id="PF01490">
    <property type="entry name" value="Aa_trans"/>
    <property type="match status" value="1"/>
</dbReference>
<feature type="transmembrane region" description="Helical" evidence="7">
    <location>
        <begin position="662"/>
        <end position="683"/>
    </location>
</feature>
<dbReference type="GO" id="GO:0005774">
    <property type="term" value="C:vacuolar membrane"/>
    <property type="evidence" value="ECO:0007669"/>
    <property type="project" value="TreeGrafter"/>
</dbReference>
<evidence type="ECO:0000256" key="1">
    <source>
        <dbReference type="ARBA" id="ARBA00004141"/>
    </source>
</evidence>
<feature type="transmembrane region" description="Helical" evidence="7">
    <location>
        <begin position="513"/>
        <end position="533"/>
    </location>
</feature>
<feature type="transmembrane region" description="Helical" evidence="7">
    <location>
        <begin position="639"/>
        <end position="656"/>
    </location>
</feature>
<dbReference type="AlphaFoldDB" id="A0A8H5GKA5"/>
<evidence type="ECO:0000313" key="9">
    <source>
        <dbReference type="EMBL" id="KAF5366649.1"/>
    </source>
</evidence>
<feature type="compositionally biased region" description="Low complexity" evidence="6">
    <location>
        <begin position="94"/>
        <end position="108"/>
    </location>
</feature>
<gene>
    <name evidence="9" type="ORF">D9615_010601</name>
</gene>
<dbReference type="PANTHER" id="PTHR22950:SF666">
    <property type="entry name" value="VACUOLAR AMINO ACID TRANSPORTER 4"/>
    <property type="match status" value="1"/>
</dbReference>
<dbReference type="Proteomes" id="UP000565441">
    <property type="component" value="Unassembled WGS sequence"/>
</dbReference>
<feature type="domain" description="Amino acid transporter transmembrane" evidence="8">
    <location>
        <begin position="330"/>
        <end position="716"/>
    </location>
</feature>
<dbReference type="PANTHER" id="PTHR22950">
    <property type="entry name" value="AMINO ACID TRANSPORTER"/>
    <property type="match status" value="1"/>
</dbReference>
<comment type="similarity">
    <text evidence="2">Belongs to the amino acid/polyamine transporter 2 family.</text>
</comment>
<evidence type="ECO:0000256" key="6">
    <source>
        <dbReference type="SAM" id="MobiDB-lite"/>
    </source>
</evidence>
<sequence length="736" mass="79649">MSFPSKPVAIKSPRLAPIEPPEAGAPASLPASVGTPNLHALRAQYAGTPPPPNIPLRGITPTPNQRTGSPATTSLVPTTSDTPSSLRPGPQVVGGISATKSSNSSGSGTETPPFDLDDLSDEEKAKVLRRHLVSKKEREGGPWTESVDGNGSEHHLAVDALEQAPSFRRPSSSMQPERQGSEPFPIPYNAPGADVTHDIYKWHAGVSRGRARAASFAGPSPQPDPAFEHIHEPGGFRRNYVILRATEQGAEPRMLNNFIDFLYIFGHFAGEDLEEEEEEREEDEEARAIRTSDEVAARLAAVAEDTPLLGTTRSRSRTRRRRTSVGPRGTATVTQAVLMLLKSFVGTGVLFLGKAFYNGGLLFSAITFVAIAAISLYSFLLLVKTKFVVSGSFGDIGGALYGPWMRYVILGSIVVSQIGFVAAYTIFVSQNLQSFVMGITQCIKLIPTQYFILLQLIIFLPLALVRDIAKLGTTALIADAFILAGLVYIFGSEISIIGKQGIADVKMFNPKDFPLFIGTAVFSFEGIGLVIPITDSMREPRKFPAVLTGVMAFLTRLGIVLFGGAGALGYLTFGSDVETVVLVNLNSESSMVQIVQFLYSLAILLSIPLQFFPAVRILENGLFTRSGKADIRVKWLKNGFRFAMVVVCTAISWFGAADLDKFVAFVGCFACVPLCYVYPAMLHYRACARTKKQKLADIALIVFGLIVFVYTTVQTLRLMMEPTTGPPKLGNCEPPT</sequence>
<evidence type="ECO:0000256" key="5">
    <source>
        <dbReference type="ARBA" id="ARBA00023136"/>
    </source>
</evidence>
<proteinExistence type="inferred from homology"/>
<feature type="transmembrane region" description="Helical" evidence="7">
    <location>
        <begin position="359"/>
        <end position="383"/>
    </location>
</feature>
<feature type="transmembrane region" description="Helical" evidence="7">
    <location>
        <begin position="545"/>
        <end position="573"/>
    </location>
</feature>
<evidence type="ECO:0000256" key="2">
    <source>
        <dbReference type="ARBA" id="ARBA00008066"/>
    </source>
</evidence>
<feature type="transmembrane region" description="Helical" evidence="7">
    <location>
        <begin position="404"/>
        <end position="427"/>
    </location>
</feature>
<protein>
    <recommendedName>
        <fullName evidence="8">Amino acid transporter transmembrane domain-containing protein</fullName>
    </recommendedName>
</protein>
<name>A0A8H5GKA5_9AGAR</name>
<evidence type="ECO:0000259" key="8">
    <source>
        <dbReference type="Pfam" id="PF01490"/>
    </source>
</evidence>
<evidence type="ECO:0000256" key="7">
    <source>
        <dbReference type="SAM" id="Phobius"/>
    </source>
</evidence>
<keyword evidence="4 7" id="KW-1133">Transmembrane helix</keyword>
<feature type="transmembrane region" description="Helical" evidence="7">
    <location>
        <begin position="447"/>
        <end position="465"/>
    </location>
</feature>
<feature type="transmembrane region" description="Helical" evidence="7">
    <location>
        <begin position="695"/>
        <end position="713"/>
    </location>
</feature>
<keyword evidence="10" id="KW-1185">Reference proteome</keyword>
<dbReference type="InterPro" id="IPR013057">
    <property type="entry name" value="AA_transpt_TM"/>
</dbReference>
<feature type="region of interest" description="Disordered" evidence="6">
    <location>
        <begin position="1"/>
        <end position="120"/>
    </location>
</feature>
<reference evidence="9 10" key="1">
    <citation type="journal article" date="2020" name="ISME J.">
        <title>Uncovering the hidden diversity of litter-decomposition mechanisms in mushroom-forming fungi.</title>
        <authorList>
            <person name="Floudas D."/>
            <person name="Bentzer J."/>
            <person name="Ahren D."/>
            <person name="Johansson T."/>
            <person name="Persson P."/>
            <person name="Tunlid A."/>
        </authorList>
    </citation>
    <scope>NUCLEOTIDE SEQUENCE [LARGE SCALE GENOMIC DNA]</scope>
    <source>
        <strain evidence="9 10">CBS 661.87</strain>
    </source>
</reference>
<evidence type="ECO:0000256" key="3">
    <source>
        <dbReference type="ARBA" id="ARBA00022692"/>
    </source>
</evidence>
<accession>A0A8H5GKA5</accession>
<feature type="transmembrane region" description="Helical" evidence="7">
    <location>
        <begin position="593"/>
        <end position="618"/>
    </location>
</feature>
<dbReference type="GO" id="GO:0015179">
    <property type="term" value="F:L-amino acid transmembrane transporter activity"/>
    <property type="evidence" value="ECO:0007669"/>
    <property type="project" value="TreeGrafter"/>
</dbReference>
<evidence type="ECO:0000313" key="10">
    <source>
        <dbReference type="Proteomes" id="UP000565441"/>
    </source>
</evidence>
<keyword evidence="5 7" id="KW-0472">Membrane</keyword>
<feature type="transmembrane region" description="Helical" evidence="7">
    <location>
        <begin position="329"/>
        <end position="353"/>
    </location>
</feature>
<comment type="subcellular location">
    <subcellularLocation>
        <location evidence="1">Membrane</location>
        <topology evidence="1">Multi-pass membrane protein</topology>
    </subcellularLocation>
</comment>
<keyword evidence="3 7" id="KW-0812">Transmembrane</keyword>
<feature type="compositionally biased region" description="Polar residues" evidence="6">
    <location>
        <begin position="61"/>
        <end position="85"/>
    </location>
</feature>
<dbReference type="OrthoDB" id="1684102at2759"/>
<evidence type="ECO:0000256" key="4">
    <source>
        <dbReference type="ARBA" id="ARBA00022989"/>
    </source>
</evidence>